<sequence length="272" mass="31423">MTTLENRKNNLLQSFKEVPQNIGKIFAVARQMGFSGVAKAAYNDLFVGRSLFQWLYLIVLSSVPIVLHFTSGSNDWMGLFTAWTGNLCVILVAEGRASNYLFGFLSNVVYFALSFQNMFYGEVMTAIFFIVMQPVGLYFWLADRVKGEKKEEPQVSEFATRKLNFFGWIKWLCFTVLVWGTFGLIYQSIGAARPFRDSITDGTNWTGQFLQSYLYREQWVFWIATNLFSIYLWWMGPDSGNLQMAAMYFVWTINSIVGWYQWSKAVKERKGA</sequence>
<dbReference type="EMBL" id="CP073084">
    <property type="protein sequence ID" value="QUE53806.1"/>
    <property type="molecule type" value="Genomic_DNA"/>
</dbReference>
<evidence type="ECO:0000313" key="10">
    <source>
        <dbReference type="Proteomes" id="UP000677616"/>
    </source>
</evidence>
<dbReference type="NCBIfam" id="TIGR01528">
    <property type="entry name" value="NMN_trans_PnuC"/>
    <property type="match status" value="1"/>
</dbReference>
<feature type="transmembrane region" description="Helical" evidence="8">
    <location>
        <begin position="76"/>
        <end position="93"/>
    </location>
</feature>
<keyword evidence="6 8" id="KW-1133">Transmembrane helix</keyword>
<comment type="similarity">
    <text evidence="2">Belongs to the nicotinamide ribonucleoside (NR) uptake permease (TC 4.B.1) family.</text>
</comment>
<accession>A0ABX7YJ17</accession>
<dbReference type="PANTHER" id="PTHR36122:SF2">
    <property type="entry name" value="NICOTINAMIDE RIBOSIDE TRANSPORTER PNUC"/>
    <property type="match status" value="1"/>
</dbReference>
<feature type="transmembrane region" description="Helical" evidence="8">
    <location>
        <begin position="51"/>
        <end position="69"/>
    </location>
</feature>
<dbReference type="InterPro" id="IPR006419">
    <property type="entry name" value="NMN_transpt_PnuC"/>
</dbReference>
<keyword evidence="7 8" id="KW-0472">Membrane</keyword>
<proteinExistence type="inferred from homology"/>
<evidence type="ECO:0000256" key="6">
    <source>
        <dbReference type="ARBA" id="ARBA00022989"/>
    </source>
</evidence>
<evidence type="ECO:0000256" key="7">
    <source>
        <dbReference type="ARBA" id="ARBA00023136"/>
    </source>
</evidence>
<evidence type="ECO:0000256" key="8">
    <source>
        <dbReference type="SAM" id="Phobius"/>
    </source>
</evidence>
<gene>
    <name evidence="9" type="ORF">INT76_08225</name>
</gene>
<comment type="subcellular location">
    <subcellularLocation>
        <location evidence="1">Cell membrane</location>
        <topology evidence="1">Multi-pass membrane protein</topology>
    </subcellularLocation>
</comment>
<feature type="transmembrane region" description="Helical" evidence="8">
    <location>
        <begin position="165"/>
        <end position="186"/>
    </location>
</feature>
<evidence type="ECO:0000313" key="9">
    <source>
        <dbReference type="EMBL" id="QUE53806.1"/>
    </source>
</evidence>
<evidence type="ECO:0000256" key="1">
    <source>
        <dbReference type="ARBA" id="ARBA00004651"/>
    </source>
</evidence>
<keyword evidence="4" id="KW-1003">Cell membrane</keyword>
<dbReference type="RefSeq" id="WP_212569965.1">
    <property type="nucleotide sequence ID" value="NZ_CP073084.1"/>
</dbReference>
<dbReference type="PANTHER" id="PTHR36122">
    <property type="entry name" value="NICOTINAMIDE RIBOSIDE TRANSPORTER PNUC"/>
    <property type="match status" value="1"/>
</dbReference>
<evidence type="ECO:0000256" key="4">
    <source>
        <dbReference type="ARBA" id="ARBA00022475"/>
    </source>
</evidence>
<protein>
    <submittedName>
        <fullName evidence="9">Nicotinamide mononucleotide transporter</fullName>
    </submittedName>
</protein>
<evidence type="ECO:0000256" key="5">
    <source>
        <dbReference type="ARBA" id="ARBA00022692"/>
    </source>
</evidence>
<dbReference type="Pfam" id="PF04973">
    <property type="entry name" value="NMN_transporter"/>
    <property type="match status" value="1"/>
</dbReference>
<feature type="transmembrane region" description="Helical" evidence="8">
    <location>
        <begin position="242"/>
        <end position="260"/>
    </location>
</feature>
<name>A0ABX7YJ17_9STRE</name>
<reference evidence="9 10" key="1">
    <citation type="submission" date="2021-04" db="EMBL/GenBank/DDBJ databases">
        <title>Complete genome sequence of a novel Streptococcus species.</title>
        <authorList>
            <person name="Teng J.L.L."/>
        </authorList>
    </citation>
    <scope>NUCLEOTIDE SEQUENCE [LARGE SCALE GENOMIC DNA]</scope>
    <source>
        <strain evidence="9 10">HKU75</strain>
    </source>
</reference>
<keyword evidence="5 8" id="KW-0812">Transmembrane</keyword>
<evidence type="ECO:0000256" key="3">
    <source>
        <dbReference type="ARBA" id="ARBA00022448"/>
    </source>
</evidence>
<keyword evidence="10" id="KW-1185">Reference proteome</keyword>
<dbReference type="Proteomes" id="UP000677616">
    <property type="component" value="Chromosome"/>
</dbReference>
<keyword evidence="3" id="KW-0813">Transport</keyword>
<evidence type="ECO:0000256" key="2">
    <source>
        <dbReference type="ARBA" id="ARBA00006669"/>
    </source>
</evidence>
<feature type="transmembrane region" description="Helical" evidence="8">
    <location>
        <begin position="123"/>
        <end position="141"/>
    </location>
</feature>
<feature type="transmembrane region" description="Helical" evidence="8">
    <location>
        <begin position="99"/>
        <end position="116"/>
    </location>
</feature>
<organism evidence="9 10">
    <name type="scientific">Streptococcus oriscaviae</name>
    <dbReference type="NCBI Taxonomy" id="2781599"/>
    <lineage>
        <taxon>Bacteria</taxon>
        <taxon>Bacillati</taxon>
        <taxon>Bacillota</taxon>
        <taxon>Bacilli</taxon>
        <taxon>Lactobacillales</taxon>
        <taxon>Streptococcaceae</taxon>
        <taxon>Streptococcus</taxon>
    </lineage>
</organism>